<keyword evidence="3" id="KW-1185">Reference proteome</keyword>
<dbReference type="AlphaFoldDB" id="A0A0H2RSK1"/>
<feature type="chain" id="PRO_5005201746" evidence="1">
    <location>
        <begin position="23"/>
        <end position="476"/>
    </location>
</feature>
<dbReference type="CDD" id="cd11577">
    <property type="entry name" value="GH71"/>
    <property type="match status" value="1"/>
</dbReference>
<feature type="signal peptide" evidence="1">
    <location>
        <begin position="1"/>
        <end position="22"/>
    </location>
</feature>
<dbReference type="Pfam" id="PF03659">
    <property type="entry name" value="Glyco_hydro_71"/>
    <property type="match status" value="1"/>
</dbReference>
<proteinExistence type="predicted"/>
<evidence type="ECO:0000313" key="2">
    <source>
        <dbReference type="EMBL" id="KLO14582.1"/>
    </source>
</evidence>
<reference evidence="2 3" key="1">
    <citation type="submission" date="2015-04" db="EMBL/GenBank/DDBJ databases">
        <title>Complete genome sequence of Schizopora paradoxa KUC8140, a cosmopolitan wood degrader in East Asia.</title>
        <authorList>
            <consortium name="DOE Joint Genome Institute"/>
            <person name="Min B."/>
            <person name="Park H."/>
            <person name="Jang Y."/>
            <person name="Kim J.-J."/>
            <person name="Kim K.H."/>
            <person name="Pangilinan J."/>
            <person name="Lipzen A."/>
            <person name="Riley R."/>
            <person name="Grigoriev I.V."/>
            <person name="Spatafora J.W."/>
            <person name="Choi I.-G."/>
        </authorList>
    </citation>
    <scope>NUCLEOTIDE SEQUENCE [LARGE SCALE GENOMIC DNA]</scope>
    <source>
        <strain evidence="2 3">KUC8140</strain>
    </source>
</reference>
<keyword evidence="2" id="KW-0378">Hydrolase</keyword>
<dbReference type="Gene3D" id="3.20.20.80">
    <property type="entry name" value="Glycosidases"/>
    <property type="match status" value="1"/>
</dbReference>
<name>A0A0H2RSK1_9AGAM</name>
<gene>
    <name evidence="2" type="ORF">SCHPADRAFT_303546</name>
</gene>
<keyword evidence="1" id="KW-0732">Signal</keyword>
<dbReference type="EMBL" id="KQ085941">
    <property type="protein sequence ID" value="KLO14582.1"/>
    <property type="molecule type" value="Genomic_DNA"/>
</dbReference>
<organism evidence="2 3">
    <name type="scientific">Schizopora paradoxa</name>
    <dbReference type="NCBI Taxonomy" id="27342"/>
    <lineage>
        <taxon>Eukaryota</taxon>
        <taxon>Fungi</taxon>
        <taxon>Dikarya</taxon>
        <taxon>Basidiomycota</taxon>
        <taxon>Agaricomycotina</taxon>
        <taxon>Agaricomycetes</taxon>
        <taxon>Hymenochaetales</taxon>
        <taxon>Schizoporaceae</taxon>
        <taxon>Schizopora</taxon>
    </lineage>
</organism>
<evidence type="ECO:0000313" key="3">
    <source>
        <dbReference type="Proteomes" id="UP000053477"/>
    </source>
</evidence>
<dbReference type="GO" id="GO:0051118">
    <property type="term" value="F:glucan endo-1,3-alpha-glucosidase activity"/>
    <property type="evidence" value="ECO:0007669"/>
    <property type="project" value="InterPro"/>
</dbReference>
<protein>
    <submittedName>
        <fullName evidence="2">Glycoside hydrolase family 71 protein</fullName>
    </submittedName>
</protein>
<dbReference type="InParanoid" id="A0A0H2RSK1"/>
<accession>A0A0H2RSK1</accession>
<dbReference type="STRING" id="27342.A0A0H2RSK1"/>
<dbReference type="OrthoDB" id="3257981at2759"/>
<dbReference type="InterPro" id="IPR005197">
    <property type="entry name" value="Glyco_hydro_71"/>
</dbReference>
<dbReference type="Proteomes" id="UP000053477">
    <property type="component" value="Unassembled WGS sequence"/>
</dbReference>
<evidence type="ECO:0000256" key="1">
    <source>
        <dbReference type="SAM" id="SignalP"/>
    </source>
</evidence>
<sequence length="476" mass="51523">MLPFPTLGYALAGALSFAIVKAAPLNPRASTPNVVFAHHMVGNTFPYTLQDWVDDINLAHTYGIDAFALNVGIDSWQPARVQDAYTAAQQTGTGFKLFLSFDMTSLPCASPDDATTLRNFVTHYASHPNQFKSNDKVFVSTFSGESCSFGQGSAVQGWSSQFLAPLTGVNSVFFVPSFFVDPSTFASGGWLNIMDGGFNWNSAWPTDVTSSNFNSLASKETVKNANTLVGSSTSQLIQGIVSSLGTDDDYSTALQGKAYMAGVSPWFFTHYSPQTFNKNWVYLSDNLFASRWNALVQSRDSIPMVEVITWNDYGESHYVGPIKGAQPNSQAWVNGFDHQAWLHLTKYFATAYKTGTFPAITTDTVYVWARPHPKNANAPDPVGKPANFQVLEDALFAVVLATQSGTLQLNSHSFTVPAGFSQFSIPLSPGDTMHATLLRNGAPVVNVQPSGYSFNPNPSSYNYNAFVAMGCSGGSC</sequence>